<gene>
    <name evidence="1" type="primary">USP34</name>
    <name evidence="1" type="ORF">CEXT_715901</name>
</gene>
<dbReference type="Proteomes" id="UP001054945">
    <property type="component" value="Unassembled WGS sequence"/>
</dbReference>
<organism evidence="1 2">
    <name type="scientific">Caerostris extrusa</name>
    <name type="common">Bark spider</name>
    <name type="synonym">Caerostris bankana</name>
    <dbReference type="NCBI Taxonomy" id="172846"/>
    <lineage>
        <taxon>Eukaryota</taxon>
        <taxon>Metazoa</taxon>
        <taxon>Ecdysozoa</taxon>
        <taxon>Arthropoda</taxon>
        <taxon>Chelicerata</taxon>
        <taxon>Arachnida</taxon>
        <taxon>Araneae</taxon>
        <taxon>Araneomorphae</taxon>
        <taxon>Entelegynae</taxon>
        <taxon>Araneoidea</taxon>
        <taxon>Araneidae</taxon>
        <taxon>Caerostris</taxon>
    </lineage>
</organism>
<dbReference type="EMBL" id="BPLR01001457">
    <property type="protein sequence ID" value="GIZ02418.1"/>
    <property type="molecule type" value="Genomic_DNA"/>
</dbReference>
<evidence type="ECO:0000313" key="1">
    <source>
        <dbReference type="EMBL" id="GIZ02418.1"/>
    </source>
</evidence>
<reference evidence="1 2" key="1">
    <citation type="submission" date="2021-06" db="EMBL/GenBank/DDBJ databases">
        <title>Caerostris extrusa draft genome.</title>
        <authorList>
            <person name="Kono N."/>
            <person name="Arakawa K."/>
        </authorList>
    </citation>
    <scope>NUCLEOTIDE SEQUENCE [LARGE SCALE GENOMIC DNA]</scope>
</reference>
<dbReference type="GO" id="GO:0016787">
    <property type="term" value="F:hydrolase activity"/>
    <property type="evidence" value="ECO:0007669"/>
    <property type="project" value="UniProtKB-KW"/>
</dbReference>
<keyword evidence="1" id="KW-0378">Hydrolase</keyword>
<dbReference type="AlphaFoldDB" id="A0AAV4Y5K6"/>
<proteinExistence type="predicted"/>
<accession>A0AAV4Y5K6</accession>
<name>A0AAV4Y5K6_CAEEX</name>
<comment type="caution">
    <text evidence="1">The sequence shown here is derived from an EMBL/GenBank/DDBJ whole genome shotgun (WGS) entry which is preliminary data.</text>
</comment>
<keyword evidence="2" id="KW-1185">Reference proteome</keyword>
<protein>
    <submittedName>
        <fullName evidence="1">Ubiquitin carboxyl-terminal hydrolase 34</fullName>
    </submittedName>
</protein>
<sequence>MLLIVKVRKRTPKKKKRLIIALRKKRKKSFQNQMCVQRKTFAAEDWSLWSSDDKEKEMEIPVYLLRNVCFFCDKGGIKLLISCFQDSDPDILPLTLAHAMTTIMSNLKLWMNIGSLMQQLVQLRSCMVKYLCQVKDSHIRAVGHRNMFEFMWTAVKDPLDGHATFDKEGLDLAFKYFSSSTLTMRLAGISQINNHINVYNELCHSESLVEAESIGNSLANWLIENKIIECIFLVQICMSS</sequence>
<evidence type="ECO:0000313" key="2">
    <source>
        <dbReference type="Proteomes" id="UP001054945"/>
    </source>
</evidence>